<evidence type="ECO:0000256" key="2">
    <source>
        <dbReference type="RuleBase" id="RU003860"/>
    </source>
</evidence>
<dbReference type="Gene3D" id="3.30.300.90">
    <property type="entry name" value="BolA-like"/>
    <property type="match status" value="1"/>
</dbReference>
<dbReference type="InterPro" id="IPR050961">
    <property type="entry name" value="BolA/IbaG_stress_morph_reg"/>
</dbReference>
<reference evidence="3 4" key="1">
    <citation type="journal article" date="2004" name="Nucleic Acids Res.">
        <title>Unique features revealed by the genome sequence of Acinetobacter sp. ADP1, a versatile and naturally transformation competent bacterium.</title>
        <authorList>
            <person name="Barbe V."/>
            <person name="Vallenet D."/>
            <person name="Fonknechten N."/>
            <person name="Kreimeyer A."/>
            <person name="Oztas S."/>
            <person name="Labarre L."/>
            <person name="Cruveiller S."/>
            <person name="Robert C."/>
            <person name="Duprat S."/>
            <person name="Wincker P."/>
            <person name="Ornston L.N."/>
            <person name="Weissenbach J."/>
            <person name="Marliere P."/>
            <person name="Cohen G.N."/>
            <person name="Medigue C."/>
        </authorList>
    </citation>
    <scope>NUCLEOTIDE SEQUENCE [LARGE SCALE GENOMIC DNA]</scope>
    <source>
        <strain evidence="4">ATCC 33305 / BD413 / ADP1</strain>
    </source>
</reference>
<protein>
    <submittedName>
        <fullName evidence="3">Putative toluene tolerance protein Ttg2F</fullName>
    </submittedName>
</protein>
<dbReference type="SUPFAM" id="SSF82657">
    <property type="entry name" value="BolA-like"/>
    <property type="match status" value="1"/>
</dbReference>
<dbReference type="PANTHER" id="PTHR46229:SF4">
    <property type="entry name" value="ACID STRESS PROTEIN IBAG"/>
    <property type="match status" value="1"/>
</dbReference>
<evidence type="ECO:0000313" key="4">
    <source>
        <dbReference type="Proteomes" id="UP000000430"/>
    </source>
</evidence>
<dbReference type="PANTHER" id="PTHR46229">
    <property type="entry name" value="BOLA TRANSCRIPTION REGULATOR"/>
    <property type="match status" value="1"/>
</dbReference>
<dbReference type="EMBL" id="CR543861">
    <property type="protein sequence ID" value="CAG67577.1"/>
    <property type="molecule type" value="Genomic_DNA"/>
</dbReference>
<organism evidence="3 4">
    <name type="scientific">Acinetobacter baylyi (strain ATCC 33305 / BD413 / ADP1)</name>
    <dbReference type="NCBI Taxonomy" id="62977"/>
    <lineage>
        <taxon>Bacteria</taxon>
        <taxon>Pseudomonadati</taxon>
        <taxon>Pseudomonadota</taxon>
        <taxon>Gammaproteobacteria</taxon>
        <taxon>Moraxellales</taxon>
        <taxon>Moraxellaceae</taxon>
        <taxon>Acinetobacter</taxon>
    </lineage>
</organism>
<dbReference type="InterPro" id="IPR002634">
    <property type="entry name" value="BolA"/>
</dbReference>
<dbReference type="KEGG" id="aci:ACIAD0659"/>
<dbReference type="HOGENOM" id="CLU_109462_4_1_6"/>
<dbReference type="eggNOG" id="COG5007">
    <property type="taxonomic scope" value="Bacteria"/>
</dbReference>
<dbReference type="STRING" id="202950.GCA_001485005_02428"/>
<dbReference type="PIRSF" id="PIRSF003113">
    <property type="entry name" value="BolA"/>
    <property type="match status" value="1"/>
</dbReference>
<evidence type="ECO:0000256" key="1">
    <source>
        <dbReference type="ARBA" id="ARBA00005578"/>
    </source>
</evidence>
<dbReference type="Proteomes" id="UP000000430">
    <property type="component" value="Chromosome"/>
</dbReference>
<accession>Q6FED1</accession>
<name>Q6FED1_ACIAD</name>
<dbReference type="Pfam" id="PF01722">
    <property type="entry name" value="BolA"/>
    <property type="match status" value="1"/>
</dbReference>
<sequence length="102" mass="11427">MIYSRMMSFYTQGCIRGLAMNSEQLTQILQEAFPESEVAVSGQAGKFDLRIVDDQFEGKRTVARQQAVYAPLNSYIASGEVHAVTIRAMTKEEWRKASLFGA</sequence>
<comment type="similarity">
    <text evidence="1 2">Belongs to the BolA/IbaG family.</text>
</comment>
<dbReference type="InterPro" id="IPR036065">
    <property type="entry name" value="BolA-like_sf"/>
</dbReference>
<evidence type="ECO:0000313" key="3">
    <source>
        <dbReference type="EMBL" id="CAG67577.1"/>
    </source>
</evidence>
<dbReference type="AlphaFoldDB" id="Q6FED1"/>
<gene>
    <name evidence="3" type="ordered locus">ACIAD0659</name>
</gene>
<proteinExistence type="inferred from homology"/>